<sequence length="74" mass="7994">MTHLQKKLSSSSSLVSAQCLTGKRQGVFLCVTACGAHSETFTSVPLSSSVVSWLSLIRPLHFLCLQQLLLPHSP</sequence>
<accession>A0A0E9X0X4</accession>
<organism evidence="1">
    <name type="scientific">Anguilla anguilla</name>
    <name type="common">European freshwater eel</name>
    <name type="synonym">Muraena anguilla</name>
    <dbReference type="NCBI Taxonomy" id="7936"/>
    <lineage>
        <taxon>Eukaryota</taxon>
        <taxon>Metazoa</taxon>
        <taxon>Chordata</taxon>
        <taxon>Craniata</taxon>
        <taxon>Vertebrata</taxon>
        <taxon>Euteleostomi</taxon>
        <taxon>Actinopterygii</taxon>
        <taxon>Neopterygii</taxon>
        <taxon>Teleostei</taxon>
        <taxon>Anguilliformes</taxon>
        <taxon>Anguillidae</taxon>
        <taxon>Anguilla</taxon>
    </lineage>
</organism>
<name>A0A0E9X0X4_ANGAN</name>
<dbReference type="EMBL" id="GBXM01012205">
    <property type="protein sequence ID" value="JAH96372.1"/>
    <property type="molecule type" value="Transcribed_RNA"/>
</dbReference>
<proteinExistence type="predicted"/>
<evidence type="ECO:0000313" key="1">
    <source>
        <dbReference type="EMBL" id="JAH96372.1"/>
    </source>
</evidence>
<dbReference type="AlphaFoldDB" id="A0A0E9X0X4"/>
<protein>
    <submittedName>
        <fullName evidence="1">Uncharacterized protein</fullName>
    </submittedName>
</protein>
<reference evidence="1" key="2">
    <citation type="journal article" date="2015" name="Fish Shellfish Immunol.">
        <title>Early steps in the European eel (Anguilla anguilla)-Vibrio vulnificus interaction in the gills: Role of the RtxA13 toxin.</title>
        <authorList>
            <person name="Callol A."/>
            <person name="Pajuelo D."/>
            <person name="Ebbesson L."/>
            <person name="Teles M."/>
            <person name="MacKenzie S."/>
            <person name="Amaro C."/>
        </authorList>
    </citation>
    <scope>NUCLEOTIDE SEQUENCE</scope>
</reference>
<reference evidence="1" key="1">
    <citation type="submission" date="2014-11" db="EMBL/GenBank/DDBJ databases">
        <authorList>
            <person name="Amaro Gonzalez C."/>
        </authorList>
    </citation>
    <scope>NUCLEOTIDE SEQUENCE</scope>
</reference>